<sequence length="317" mass="33746">MSRHSVHGNRLTTKSVQNGVRTARERSWTGRPTSTRPDASPTRWNEHPAWPVFLTRISPPGISPAVTVARPVRHLPESNVSDEHDTGQNLRPRRRAPRPGHSNRPADGATGPQVPREPAPGGRSRHHIIVETGGRGASTPRPLRPSSKPDEKRGEIDHASVGRGGFVVAGGDGSVVASGHSITHGSITHGVDANRHRPDPASSSPSKDPWCGHSSGNVPGSGSTSGPTARDYGTDFTAATAHPENPLRLCPEYDSGDGLHPRRSDGDAHGPGRRESPRTATNLFTLFRMSRSSHVFPGCDLRGVNTPANRDGGDQCA</sequence>
<evidence type="ECO:0000313" key="3">
    <source>
        <dbReference type="Proteomes" id="UP000199497"/>
    </source>
</evidence>
<feature type="compositionally biased region" description="Low complexity" evidence="1">
    <location>
        <begin position="200"/>
        <end position="209"/>
    </location>
</feature>
<feature type="region of interest" description="Disordered" evidence="1">
    <location>
        <begin position="177"/>
        <end position="280"/>
    </location>
</feature>
<feature type="compositionally biased region" description="Basic and acidic residues" evidence="1">
    <location>
        <begin position="147"/>
        <end position="160"/>
    </location>
</feature>
<gene>
    <name evidence="2" type="ORF">SAMN04487905_102198</name>
</gene>
<accession>A0A1H0QF43</accession>
<evidence type="ECO:0000256" key="1">
    <source>
        <dbReference type="SAM" id="MobiDB-lite"/>
    </source>
</evidence>
<dbReference type="AlphaFoldDB" id="A0A1H0QF43"/>
<keyword evidence="3" id="KW-1185">Reference proteome</keyword>
<dbReference type="STRING" id="405564.SAMN04487905_102198"/>
<feature type="region of interest" description="Disordered" evidence="1">
    <location>
        <begin position="1"/>
        <end position="46"/>
    </location>
</feature>
<feature type="compositionally biased region" description="Basic and acidic residues" evidence="1">
    <location>
        <begin position="257"/>
        <end position="277"/>
    </location>
</feature>
<feature type="region of interest" description="Disordered" evidence="1">
    <location>
        <begin position="73"/>
        <end position="165"/>
    </location>
</feature>
<protein>
    <submittedName>
        <fullName evidence="2">Uncharacterized protein</fullName>
    </submittedName>
</protein>
<evidence type="ECO:0000313" key="2">
    <source>
        <dbReference type="EMBL" id="SDP15675.1"/>
    </source>
</evidence>
<feature type="compositionally biased region" description="Polar residues" evidence="1">
    <location>
        <begin position="10"/>
        <end position="20"/>
    </location>
</feature>
<name>A0A1H0QF43_9ACTN</name>
<dbReference type="Proteomes" id="UP000199497">
    <property type="component" value="Unassembled WGS sequence"/>
</dbReference>
<organism evidence="2 3">
    <name type="scientific">Actinopolyspora xinjiangensis</name>
    <dbReference type="NCBI Taxonomy" id="405564"/>
    <lineage>
        <taxon>Bacteria</taxon>
        <taxon>Bacillati</taxon>
        <taxon>Actinomycetota</taxon>
        <taxon>Actinomycetes</taxon>
        <taxon>Actinopolysporales</taxon>
        <taxon>Actinopolysporaceae</taxon>
        <taxon>Actinopolyspora</taxon>
    </lineage>
</organism>
<dbReference type="EMBL" id="FNJR01000002">
    <property type="protein sequence ID" value="SDP15675.1"/>
    <property type="molecule type" value="Genomic_DNA"/>
</dbReference>
<proteinExistence type="predicted"/>
<feature type="compositionally biased region" description="Polar residues" evidence="1">
    <location>
        <begin position="214"/>
        <end position="227"/>
    </location>
</feature>
<reference evidence="3" key="1">
    <citation type="submission" date="2016-10" db="EMBL/GenBank/DDBJ databases">
        <authorList>
            <person name="Varghese N."/>
            <person name="Submissions S."/>
        </authorList>
    </citation>
    <scope>NUCLEOTIDE SEQUENCE [LARGE SCALE GENOMIC DNA]</scope>
    <source>
        <strain evidence="3">DSM 46732</strain>
    </source>
</reference>